<dbReference type="AlphaFoldDB" id="A0A9Q1FH93"/>
<dbReference type="EMBL" id="JAINUF010000005">
    <property type="protein sequence ID" value="KAJ8358851.1"/>
    <property type="molecule type" value="Genomic_DNA"/>
</dbReference>
<reference evidence="1" key="1">
    <citation type="journal article" date="2023" name="Science">
        <title>Genome structures resolve the early diversification of teleost fishes.</title>
        <authorList>
            <person name="Parey E."/>
            <person name="Louis A."/>
            <person name="Montfort J."/>
            <person name="Bouchez O."/>
            <person name="Roques C."/>
            <person name="Iampietro C."/>
            <person name="Lluch J."/>
            <person name="Castinel A."/>
            <person name="Donnadieu C."/>
            <person name="Desvignes T."/>
            <person name="Floi Bucao C."/>
            <person name="Jouanno E."/>
            <person name="Wen M."/>
            <person name="Mejri S."/>
            <person name="Dirks R."/>
            <person name="Jansen H."/>
            <person name="Henkel C."/>
            <person name="Chen W.J."/>
            <person name="Zahm M."/>
            <person name="Cabau C."/>
            <person name="Klopp C."/>
            <person name="Thompson A.W."/>
            <person name="Robinson-Rechavi M."/>
            <person name="Braasch I."/>
            <person name="Lecointre G."/>
            <person name="Bobe J."/>
            <person name="Postlethwait J.H."/>
            <person name="Berthelot C."/>
            <person name="Roest Crollius H."/>
            <person name="Guiguen Y."/>
        </authorList>
    </citation>
    <scope>NUCLEOTIDE SEQUENCE</scope>
    <source>
        <strain evidence="1">WJC10195</strain>
    </source>
</reference>
<evidence type="ECO:0000313" key="1">
    <source>
        <dbReference type="EMBL" id="KAJ8358851.1"/>
    </source>
</evidence>
<sequence length="179" mass="19685">MLLQLWPVRPGPAGARRSQLSRAEKTVCGQAELAGRHRGGSVRPLCRPLQALSHLSPPPLHVNDALLIRLPWQVINGCTLNPSWRGHRGRVTRRFPPGRAARQALSDRPAPRVRRRGGGGFGGGRFHVNNGVRIETFPPNVTDDVGGERAEKGRAGKRITVAKVPRHLRALVPDRRAFD</sequence>
<proteinExistence type="predicted"/>
<accession>A0A9Q1FH93</accession>
<organism evidence="1 2">
    <name type="scientific">Synaphobranchus kaupii</name>
    <name type="common">Kaup's arrowtooth eel</name>
    <dbReference type="NCBI Taxonomy" id="118154"/>
    <lineage>
        <taxon>Eukaryota</taxon>
        <taxon>Metazoa</taxon>
        <taxon>Chordata</taxon>
        <taxon>Craniata</taxon>
        <taxon>Vertebrata</taxon>
        <taxon>Euteleostomi</taxon>
        <taxon>Actinopterygii</taxon>
        <taxon>Neopterygii</taxon>
        <taxon>Teleostei</taxon>
        <taxon>Anguilliformes</taxon>
        <taxon>Synaphobranchidae</taxon>
        <taxon>Synaphobranchus</taxon>
    </lineage>
</organism>
<dbReference type="Proteomes" id="UP001152622">
    <property type="component" value="Chromosome 5"/>
</dbReference>
<protein>
    <submittedName>
        <fullName evidence="1">Uncharacterized protein</fullName>
    </submittedName>
</protein>
<keyword evidence="2" id="KW-1185">Reference proteome</keyword>
<comment type="caution">
    <text evidence="1">The sequence shown here is derived from an EMBL/GenBank/DDBJ whole genome shotgun (WGS) entry which is preliminary data.</text>
</comment>
<evidence type="ECO:0000313" key="2">
    <source>
        <dbReference type="Proteomes" id="UP001152622"/>
    </source>
</evidence>
<name>A0A9Q1FH93_SYNKA</name>
<gene>
    <name evidence="1" type="ORF">SKAU_G00153760</name>
</gene>